<reference evidence="2" key="1">
    <citation type="submission" date="2018-11" db="EMBL/GenBank/DDBJ databases">
        <authorList>
            <person name="Alioto T."/>
            <person name="Alioto T."/>
        </authorList>
    </citation>
    <scope>NUCLEOTIDE SEQUENCE</scope>
</reference>
<evidence type="ECO:0000313" key="3">
    <source>
        <dbReference type="Proteomes" id="UP000596742"/>
    </source>
</evidence>
<protein>
    <submittedName>
        <fullName evidence="2">Uncharacterized protein</fullName>
    </submittedName>
</protein>
<feature type="coiled-coil region" evidence="1">
    <location>
        <begin position="168"/>
        <end position="195"/>
    </location>
</feature>
<proteinExistence type="predicted"/>
<dbReference type="Proteomes" id="UP000596742">
    <property type="component" value="Unassembled WGS sequence"/>
</dbReference>
<sequence length="248" mass="29091">MKEETNEPEHTFKIIPIDFIFERIEGDEIKGEEMISEYSGKIEKILEKRNYIANLLRDLRKYEGDNLPIYARITTATFAPKFGSEEASPFFKEKMTTFTKTMRQTFRTSMIESTKELFDYFTAKMQKLWSEATEKIDIKRPAGHTTLRKFNERIQRLQENYRNNGMDNHNENKEIDKLKKEIKELKETNSSRRSSKETNTIGDIKRDIKKNCNNWMNLKRGLMTKETGMKGRSLEVVVGDAADVVMTS</sequence>
<accession>A0A8B6E9V0</accession>
<comment type="caution">
    <text evidence="2">The sequence shown here is derived from an EMBL/GenBank/DDBJ whole genome shotgun (WGS) entry which is preliminary data.</text>
</comment>
<keyword evidence="1" id="KW-0175">Coiled coil</keyword>
<name>A0A8B6E9V0_MYTGA</name>
<keyword evidence="3" id="KW-1185">Reference proteome</keyword>
<gene>
    <name evidence="2" type="ORF">MGAL_10B062060</name>
</gene>
<evidence type="ECO:0000256" key="1">
    <source>
        <dbReference type="SAM" id="Coils"/>
    </source>
</evidence>
<dbReference type="EMBL" id="UYJE01004736">
    <property type="protein sequence ID" value="VDI30987.1"/>
    <property type="molecule type" value="Genomic_DNA"/>
</dbReference>
<organism evidence="2 3">
    <name type="scientific">Mytilus galloprovincialis</name>
    <name type="common">Mediterranean mussel</name>
    <dbReference type="NCBI Taxonomy" id="29158"/>
    <lineage>
        <taxon>Eukaryota</taxon>
        <taxon>Metazoa</taxon>
        <taxon>Spiralia</taxon>
        <taxon>Lophotrochozoa</taxon>
        <taxon>Mollusca</taxon>
        <taxon>Bivalvia</taxon>
        <taxon>Autobranchia</taxon>
        <taxon>Pteriomorphia</taxon>
        <taxon>Mytilida</taxon>
        <taxon>Mytiloidea</taxon>
        <taxon>Mytilidae</taxon>
        <taxon>Mytilinae</taxon>
        <taxon>Mytilus</taxon>
    </lineage>
</organism>
<dbReference type="AlphaFoldDB" id="A0A8B6E9V0"/>
<evidence type="ECO:0000313" key="2">
    <source>
        <dbReference type="EMBL" id="VDI30987.1"/>
    </source>
</evidence>
<dbReference type="OrthoDB" id="6180384at2759"/>